<evidence type="ECO:0000256" key="4">
    <source>
        <dbReference type="ARBA" id="ARBA00022692"/>
    </source>
</evidence>
<dbReference type="GO" id="GO:0043682">
    <property type="term" value="F:P-type divalent copper transporter activity"/>
    <property type="evidence" value="ECO:0007669"/>
    <property type="project" value="TreeGrafter"/>
</dbReference>
<proteinExistence type="predicted"/>
<evidence type="ECO:0000256" key="5">
    <source>
        <dbReference type="ARBA" id="ARBA00022723"/>
    </source>
</evidence>
<keyword evidence="3" id="KW-0813">Transport</keyword>
<evidence type="ECO:0000313" key="15">
    <source>
        <dbReference type="EMBL" id="KAG8226384.1"/>
    </source>
</evidence>
<name>A0A8K0P081_LADFU</name>
<evidence type="ECO:0000313" key="16">
    <source>
        <dbReference type="Proteomes" id="UP000792457"/>
    </source>
</evidence>
<keyword evidence="10 14" id="KW-1133">Transmembrane helix</keyword>
<dbReference type="NCBIfam" id="TIGR01494">
    <property type="entry name" value="ATPase_P-type"/>
    <property type="match status" value="1"/>
</dbReference>
<dbReference type="GO" id="GO:0015677">
    <property type="term" value="P:copper ion import"/>
    <property type="evidence" value="ECO:0007669"/>
    <property type="project" value="TreeGrafter"/>
</dbReference>
<comment type="subcellular location">
    <subcellularLocation>
        <location evidence="1">Endomembrane system</location>
        <topology evidence="1">Multi-pass membrane protein</topology>
    </subcellularLocation>
</comment>
<evidence type="ECO:0000256" key="12">
    <source>
        <dbReference type="ARBA" id="ARBA00023065"/>
    </source>
</evidence>
<evidence type="ECO:0000256" key="2">
    <source>
        <dbReference type="ARBA" id="ARBA00012517"/>
    </source>
</evidence>
<dbReference type="Gene3D" id="3.40.1110.10">
    <property type="entry name" value="Calcium-transporting ATPase, cytoplasmic domain N"/>
    <property type="match status" value="1"/>
</dbReference>
<reference evidence="15" key="1">
    <citation type="submission" date="2013-04" db="EMBL/GenBank/DDBJ databases">
        <authorList>
            <person name="Qu J."/>
            <person name="Murali S.C."/>
            <person name="Bandaranaike D."/>
            <person name="Bellair M."/>
            <person name="Blankenburg K."/>
            <person name="Chao H."/>
            <person name="Dinh H."/>
            <person name="Doddapaneni H."/>
            <person name="Downs B."/>
            <person name="Dugan-Rocha S."/>
            <person name="Elkadiri S."/>
            <person name="Gnanaolivu R.D."/>
            <person name="Hernandez B."/>
            <person name="Javaid M."/>
            <person name="Jayaseelan J.C."/>
            <person name="Lee S."/>
            <person name="Li M."/>
            <person name="Ming W."/>
            <person name="Munidasa M."/>
            <person name="Muniz J."/>
            <person name="Nguyen L."/>
            <person name="Ongeri F."/>
            <person name="Osuji N."/>
            <person name="Pu L.-L."/>
            <person name="Puazo M."/>
            <person name="Qu C."/>
            <person name="Quiroz J."/>
            <person name="Raj R."/>
            <person name="Weissenberger G."/>
            <person name="Xin Y."/>
            <person name="Zou X."/>
            <person name="Han Y."/>
            <person name="Richards S."/>
            <person name="Worley K."/>
            <person name="Muzny D."/>
            <person name="Gibbs R."/>
        </authorList>
    </citation>
    <scope>NUCLEOTIDE SEQUENCE</scope>
    <source>
        <strain evidence="15">Sampled in the wild</strain>
    </source>
</reference>
<evidence type="ECO:0000256" key="13">
    <source>
        <dbReference type="ARBA" id="ARBA00023136"/>
    </source>
</evidence>
<gene>
    <name evidence="15" type="ORF">J437_LFUL011921</name>
</gene>
<keyword evidence="5" id="KW-0479">Metal-binding</keyword>
<organism evidence="15 16">
    <name type="scientific">Ladona fulva</name>
    <name type="common">Scarce chaser dragonfly</name>
    <name type="synonym">Libellula fulva</name>
    <dbReference type="NCBI Taxonomy" id="123851"/>
    <lineage>
        <taxon>Eukaryota</taxon>
        <taxon>Metazoa</taxon>
        <taxon>Ecdysozoa</taxon>
        <taxon>Arthropoda</taxon>
        <taxon>Hexapoda</taxon>
        <taxon>Insecta</taxon>
        <taxon>Pterygota</taxon>
        <taxon>Palaeoptera</taxon>
        <taxon>Odonata</taxon>
        <taxon>Epiprocta</taxon>
        <taxon>Anisoptera</taxon>
        <taxon>Libelluloidea</taxon>
        <taxon>Libellulidae</taxon>
        <taxon>Ladona</taxon>
    </lineage>
</organism>
<dbReference type="InterPro" id="IPR023299">
    <property type="entry name" value="ATPase_P-typ_cyto_dom_N"/>
</dbReference>
<dbReference type="GO" id="GO:0005524">
    <property type="term" value="F:ATP binding"/>
    <property type="evidence" value="ECO:0007669"/>
    <property type="project" value="UniProtKB-KW"/>
</dbReference>
<dbReference type="GO" id="GO:0005802">
    <property type="term" value="C:trans-Golgi network"/>
    <property type="evidence" value="ECO:0007669"/>
    <property type="project" value="TreeGrafter"/>
</dbReference>
<protein>
    <recommendedName>
        <fullName evidence="2">P-type Cu(+) transporter</fullName>
        <ecNumber evidence="2">7.2.2.8</ecNumber>
    </recommendedName>
</protein>
<dbReference type="GO" id="GO:0016887">
    <property type="term" value="F:ATP hydrolysis activity"/>
    <property type="evidence" value="ECO:0007669"/>
    <property type="project" value="InterPro"/>
</dbReference>
<evidence type="ECO:0000256" key="6">
    <source>
        <dbReference type="ARBA" id="ARBA00022741"/>
    </source>
</evidence>
<dbReference type="InterPro" id="IPR023214">
    <property type="entry name" value="HAD_sf"/>
</dbReference>
<dbReference type="Proteomes" id="UP000792457">
    <property type="component" value="Unassembled WGS sequence"/>
</dbReference>
<dbReference type="GO" id="GO:0005886">
    <property type="term" value="C:plasma membrane"/>
    <property type="evidence" value="ECO:0007669"/>
    <property type="project" value="TreeGrafter"/>
</dbReference>
<evidence type="ECO:0000256" key="3">
    <source>
        <dbReference type="ARBA" id="ARBA00022448"/>
    </source>
</evidence>
<keyword evidence="13 14" id="KW-0472">Membrane</keyword>
<dbReference type="PANTHER" id="PTHR43520">
    <property type="entry name" value="ATP7, ISOFORM B"/>
    <property type="match status" value="1"/>
</dbReference>
<keyword evidence="6" id="KW-0547">Nucleotide-binding</keyword>
<feature type="transmembrane region" description="Helical" evidence="14">
    <location>
        <begin position="302"/>
        <end position="324"/>
    </location>
</feature>
<dbReference type="GO" id="GO:0060003">
    <property type="term" value="P:copper ion export"/>
    <property type="evidence" value="ECO:0007669"/>
    <property type="project" value="TreeGrafter"/>
</dbReference>
<reference evidence="15" key="2">
    <citation type="submission" date="2017-10" db="EMBL/GenBank/DDBJ databases">
        <title>Ladona fulva Genome sequencing and assembly.</title>
        <authorList>
            <person name="Murali S."/>
            <person name="Richards S."/>
            <person name="Bandaranaike D."/>
            <person name="Bellair M."/>
            <person name="Blankenburg K."/>
            <person name="Chao H."/>
            <person name="Dinh H."/>
            <person name="Doddapaneni H."/>
            <person name="Dugan-Rocha S."/>
            <person name="Elkadiri S."/>
            <person name="Gnanaolivu R."/>
            <person name="Hernandez B."/>
            <person name="Skinner E."/>
            <person name="Javaid M."/>
            <person name="Lee S."/>
            <person name="Li M."/>
            <person name="Ming W."/>
            <person name="Munidasa M."/>
            <person name="Muniz J."/>
            <person name="Nguyen L."/>
            <person name="Hughes D."/>
            <person name="Osuji N."/>
            <person name="Pu L.-L."/>
            <person name="Puazo M."/>
            <person name="Qu C."/>
            <person name="Quiroz J."/>
            <person name="Raj R."/>
            <person name="Weissenberger G."/>
            <person name="Xin Y."/>
            <person name="Zou X."/>
            <person name="Han Y."/>
            <person name="Worley K."/>
            <person name="Muzny D."/>
            <person name="Gibbs R."/>
        </authorList>
    </citation>
    <scope>NUCLEOTIDE SEQUENCE</scope>
    <source>
        <strain evidence="15">Sampled in the wild</strain>
    </source>
</reference>
<dbReference type="EMBL" id="KZ308279">
    <property type="protein sequence ID" value="KAG8226384.1"/>
    <property type="molecule type" value="Genomic_DNA"/>
</dbReference>
<dbReference type="PANTHER" id="PTHR43520:SF8">
    <property type="entry name" value="P-TYPE CU(+) TRANSPORTER"/>
    <property type="match status" value="1"/>
</dbReference>
<dbReference type="FunFam" id="3.40.50.1000:FF:000092">
    <property type="entry name" value="copper-transporting ATPase 1 isoform X2"/>
    <property type="match status" value="1"/>
</dbReference>
<keyword evidence="12" id="KW-0406">Ion transport</keyword>
<evidence type="ECO:0000256" key="7">
    <source>
        <dbReference type="ARBA" id="ARBA00022796"/>
    </source>
</evidence>
<keyword evidence="7" id="KW-0187">Copper transport</keyword>
<dbReference type="Gene3D" id="3.40.50.1000">
    <property type="entry name" value="HAD superfamily/HAD-like"/>
    <property type="match status" value="1"/>
</dbReference>
<keyword evidence="9" id="KW-1278">Translocase</keyword>
<dbReference type="SUPFAM" id="SSF56784">
    <property type="entry name" value="HAD-like"/>
    <property type="match status" value="1"/>
</dbReference>
<feature type="transmembrane region" description="Helical" evidence="14">
    <location>
        <begin position="330"/>
        <end position="350"/>
    </location>
</feature>
<keyword evidence="4 14" id="KW-0812">Transmembrane</keyword>
<dbReference type="PRINTS" id="PR00120">
    <property type="entry name" value="HATPASE"/>
</dbReference>
<comment type="caution">
    <text evidence="15">The sequence shown here is derived from an EMBL/GenBank/DDBJ whole genome shotgun (WGS) entry which is preliminary data.</text>
</comment>
<dbReference type="FunFam" id="3.40.50.1000:FF:000144">
    <property type="entry name" value="copper-transporting ATPase 1 isoform X2"/>
    <property type="match status" value="1"/>
</dbReference>
<evidence type="ECO:0000256" key="10">
    <source>
        <dbReference type="ARBA" id="ARBA00022989"/>
    </source>
</evidence>
<dbReference type="EC" id="7.2.2.8" evidence="2"/>
<dbReference type="GO" id="GO:0140581">
    <property type="term" value="F:P-type monovalent copper transporter activity"/>
    <property type="evidence" value="ECO:0007669"/>
    <property type="project" value="UniProtKB-EC"/>
</dbReference>
<keyword evidence="16" id="KW-1185">Reference proteome</keyword>
<dbReference type="Gene3D" id="1.20.1110.10">
    <property type="entry name" value="Calcium-transporting ATPase, transmembrane domain"/>
    <property type="match status" value="1"/>
</dbReference>
<dbReference type="Pfam" id="PF00702">
    <property type="entry name" value="Hydrolase"/>
    <property type="match status" value="1"/>
</dbReference>
<keyword evidence="8" id="KW-0067">ATP-binding</keyword>
<evidence type="ECO:0000256" key="1">
    <source>
        <dbReference type="ARBA" id="ARBA00004127"/>
    </source>
</evidence>
<dbReference type="InterPro" id="IPR001757">
    <property type="entry name" value="P_typ_ATPase"/>
</dbReference>
<keyword evidence="11" id="KW-0186">Copper</keyword>
<dbReference type="InterPro" id="IPR036412">
    <property type="entry name" value="HAD-like_sf"/>
</dbReference>
<accession>A0A8K0P081</accession>
<evidence type="ECO:0000256" key="11">
    <source>
        <dbReference type="ARBA" id="ARBA00023008"/>
    </source>
</evidence>
<evidence type="ECO:0000256" key="8">
    <source>
        <dbReference type="ARBA" id="ARBA00022840"/>
    </source>
</evidence>
<evidence type="ECO:0000256" key="14">
    <source>
        <dbReference type="SAM" id="Phobius"/>
    </source>
</evidence>
<sequence>MSSAIVQYVKDTIGSELSAKCENFQAVPGCGLKCTISHIEPLMVSALQTEQLSNYSNQIRNIIDGRPAGTNRPSVEVNGVSVEMNQSETVLQEKRSIELQKLLLSSPSIEKASGAESVATYEVLIGNREWMKRNGINMCMDVDLRMTDEEEMGHTAVLCAVNGVLVAMIAVADKVKPEAHLAIYTLKRMGLEVILLTGDNRKTAASIARQVGISRVFAEVLPSHKVAKIQRLQEKGSRVAMVGDGVNDSPALAQADVGIAISSGTDVAVEAADVVLMRNDLLDVVGCMDLSRKTVRRIRYNFVFASMYNLVGIPIAAGIFSPLGFMLQPWMASAAMALSSVSVVFSSLYLKMYRKPTRASLSTSEYRTAMEAHNAALNELDSISAISLHRGLDDEEDFRPGVSARASSGSTLSR</sequence>
<evidence type="ECO:0000256" key="9">
    <source>
        <dbReference type="ARBA" id="ARBA00022967"/>
    </source>
</evidence>
<dbReference type="GO" id="GO:0005507">
    <property type="term" value="F:copper ion binding"/>
    <property type="evidence" value="ECO:0007669"/>
    <property type="project" value="TreeGrafter"/>
</dbReference>
<dbReference type="OrthoDB" id="432719at2759"/>
<dbReference type="GO" id="GO:0006878">
    <property type="term" value="P:intracellular copper ion homeostasis"/>
    <property type="evidence" value="ECO:0007669"/>
    <property type="project" value="TreeGrafter"/>
</dbReference>
<dbReference type="PRINTS" id="PR00119">
    <property type="entry name" value="CATATPASE"/>
</dbReference>
<dbReference type="AlphaFoldDB" id="A0A8K0P081"/>